<protein>
    <submittedName>
        <fullName evidence="1">Uncharacterized protein</fullName>
    </submittedName>
</protein>
<proteinExistence type="predicted"/>
<accession>A0A3M7SNJ9</accession>
<evidence type="ECO:0000313" key="2">
    <source>
        <dbReference type="Proteomes" id="UP000276133"/>
    </source>
</evidence>
<dbReference type="EMBL" id="REGN01001064">
    <property type="protein sequence ID" value="RNA37275.1"/>
    <property type="molecule type" value="Genomic_DNA"/>
</dbReference>
<evidence type="ECO:0000313" key="1">
    <source>
        <dbReference type="EMBL" id="RNA37275.1"/>
    </source>
</evidence>
<organism evidence="1 2">
    <name type="scientific">Brachionus plicatilis</name>
    <name type="common">Marine rotifer</name>
    <name type="synonym">Brachionus muelleri</name>
    <dbReference type="NCBI Taxonomy" id="10195"/>
    <lineage>
        <taxon>Eukaryota</taxon>
        <taxon>Metazoa</taxon>
        <taxon>Spiralia</taxon>
        <taxon>Gnathifera</taxon>
        <taxon>Rotifera</taxon>
        <taxon>Eurotatoria</taxon>
        <taxon>Monogononta</taxon>
        <taxon>Pseudotrocha</taxon>
        <taxon>Ploima</taxon>
        <taxon>Brachionidae</taxon>
        <taxon>Brachionus</taxon>
    </lineage>
</organism>
<dbReference type="Proteomes" id="UP000276133">
    <property type="component" value="Unassembled WGS sequence"/>
</dbReference>
<dbReference type="AlphaFoldDB" id="A0A3M7SNJ9"/>
<sequence>MKLSHLNLEKKNLFSLVNQMSLERKLKIPLTFYLIMQLEFRLHDVDNMNRSLDCELNGGRKNQLYVTYSHINAAKKSTETEWHLIVVVVAISNLELLSRIQIDLSNLI</sequence>
<reference evidence="1 2" key="1">
    <citation type="journal article" date="2018" name="Sci. Rep.">
        <title>Genomic signatures of local adaptation to the degree of environmental predictability in rotifers.</title>
        <authorList>
            <person name="Franch-Gras L."/>
            <person name="Hahn C."/>
            <person name="Garcia-Roger E.M."/>
            <person name="Carmona M.J."/>
            <person name="Serra M."/>
            <person name="Gomez A."/>
        </authorList>
    </citation>
    <scope>NUCLEOTIDE SEQUENCE [LARGE SCALE GENOMIC DNA]</scope>
    <source>
        <strain evidence="1">HYR1</strain>
    </source>
</reference>
<keyword evidence="2" id="KW-1185">Reference proteome</keyword>
<comment type="caution">
    <text evidence="1">The sequence shown here is derived from an EMBL/GenBank/DDBJ whole genome shotgun (WGS) entry which is preliminary data.</text>
</comment>
<gene>
    <name evidence="1" type="ORF">BpHYR1_011208</name>
</gene>
<name>A0A3M7SNJ9_BRAPC</name>